<dbReference type="SMART" id="SM01084">
    <property type="entry name" value="CKS"/>
    <property type="match status" value="2"/>
</dbReference>
<dbReference type="PRINTS" id="PR00296">
    <property type="entry name" value="CYCLINKINASE"/>
</dbReference>
<dbReference type="Pfam" id="PF01111">
    <property type="entry name" value="CKS"/>
    <property type="match status" value="2"/>
</dbReference>
<dbReference type="PANTHER" id="PTHR23415">
    <property type="entry name" value="CYCLIN-DEPENDENT KINASES REGULATORY SUBUNIT/60S RIBOSOME SUBUNIT BIOGENESIS PROTEIN NIP7"/>
    <property type="match status" value="1"/>
</dbReference>
<dbReference type="OrthoDB" id="440676at2759"/>
<dbReference type="InterPro" id="IPR000789">
    <property type="entry name" value="Cyclin-dep_kinase_reg-sub"/>
</dbReference>
<dbReference type="GO" id="GO:0051301">
    <property type="term" value="P:cell division"/>
    <property type="evidence" value="ECO:0007669"/>
    <property type="project" value="UniProtKB-UniRule"/>
</dbReference>
<evidence type="ECO:0000313" key="9">
    <source>
        <dbReference type="Proteomes" id="UP000663829"/>
    </source>
</evidence>
<dbReference type="Proteomes" id="UP000677228">
    <property type="component" value="Unassembled WGS sequence"/>
</dbReference>
<evidence type="ECO:0000256" key="2">
    <source>
        <dbReference type="ARBA" id="ARBA00022618"/>
    </source>
</evidence>
<dbReference type="EMBL" id="CAJOBC010000976">
    <property type="protein sequence ID" value="CAF3644297.1"/>
    <property type="molecule type" value="Genomic_DNA"/>
</dbReference>
<comment type="function">
    <text evidence="4">Binds to the catalytic subunit of the cyclin dependent kinases and is essential for their biological function.</text>
</comment>
<protein>
    <recommendedName>
        <fullName evidence="4">Cyclin-dependent kinases regulatory subunit</fullName>
    </recommendedName>
</protein>
<evidence type="ECO:0000313" key="7">
    <source>
        <dbReference type="EMBL" id="CAF3495458.1"/>
    </source>
</evidence>
<organism evidence="6 9">
    <name type="scientific">Didymodactylos carnosus</name>
    <dbReference type="NCBI Taxonomy" id="1234261"/>
    <lineage>
        <taxon>Eukaryota</taxon>
        <taxon>Metazoa</taxon>
        <taxon>Spiralia</taxon>
        <taxon>Gnathifera</taxon>
        <taxon>Rotifera</taxon>
        <taxon>Eurotatoria</taxon>
        <taxon>Bdelloidea</taxon>
        <taxon>Philodinida</taxon>
        <taxon>Philodinidae</taxon>
        <taxon>Didymodactylos</taxon>
    </lineage>
</organism>
<evidence type="ECO:0000313" key="6">
    <source>
        <dbReference type="EMBL" id="CAF0856526.1"/>
    </source>
</evidence>
<evidence type="ECO:0000256" key="3">
    <source>
        <dbReference type="ARBA" id="ARBA00023306"/>
    </source>
</evidence>
<dbReference type="SUPFAM" id="SSF55637">
    <property type="entry name" value="Cell cycle regulatory proteins"/>
    <property type="match status" value="2"/>
</dbReference>
<evidence type="ECO:0000256" key="4">
    <source>
        <dbReference type="RuleBase" id="RU311113"/>
    </source>
</evidence>
<dbReference type="FunFam" id="3.30.170.10:FF:000001">
    <property type="entry name" value="Cyclin-dependent kinases regulatory subunit"/>
    <property type="match status" value="2"/>
</dbReference>
<dbReference type="InterPro" id="IPR036858">
    <property type="entry name" value="Cyclin-dep_kinase_reg-sub_sf"/>
</dbReference>
<gene>
    <name evidence="6" type="ORF">GPM918_LOCUS6358</name>
    <name evidence="5" type="ORF">OVA965_LOCUS212</name>
    <name evidence="8" type="ORF">SRO942_LOCUS6358</name>
    <name evidence="7" type="ORF">TMI583_LOCUS212</name>
</gene>
<dbReference type="Proteomes" id="UP000663829">
    <property type="component" value="Unassembled WGS sequence"/>
</dbReference>
<evidence type="ECO:0000313" key="5">
    <source>
        <dbReference type="EMBL" id="CAF0723258.1"/>
    </source>
</evidence>
<dbReference type="EMBL" id="CAJNOK010000021">
    <property type="protein sequence ID" value="CAF0723258.1"/>
    <property type="molecule type" value="Genomic_DNA"/>
</dbReference>
<keyword evidence="9" id="KW-1185">Reference proteome</keyword>
<keyword evidence="3 4" id="KW-0131">Cell cycle</keyword>
<reference evidence="6" key="1">
    <citation type="submission" date="2021-02" db="EMBL/GenBank/DDBJ databases">
        <authorList>
            <person name="Nowell W R."/>
        </authorList>
    </citation>
    <scope>NUCLEOTIDE SEQUENCE</scope>
</reference>
<dbReference type="EMBL" id="CAJOBA010000021">
    <property type="protein sequence ID" value="CAF3495458.1"/>
    <property type="molecule type" value="Genomic_DNA"/>
</dbReference>
<comment type="caution">
    <text evidence="6">The sequence shown here is derived from an EMBL/GenBank/DDBJ whole genome shotgun (WGS) entry which is preliminary data.</text>
</comment>
<dbReference type="Proteomes" id="UP000682733">
    <property type="component" value="Unassembled WGS sequence"/>
</dbReference>
<evidence type="ECO:0000313" key="8">
    <source>
        <dbReference type="EMBL" id="CAF3644297.1"/>
    </source>
</evidence>
<comment type="similarity">
    <text evidence="1 4">Belongs to the CKS family.</text>
</comment>
<dbReference type="AlphaFoldDB" id="A0A813WP56"/>
<keyword evidence="2 4" id="KW-0132">Cell division</keyword>
<sequence length="236" mass="27990">MSGASPPRYSEKYSDSRYEYRHVMISKELIRTIPSNRCMDEHEWRALGVRQGLHWEHYMVHKPEPHVLLFRRPVLSQYTQPVCTDLTMKMADQHAPPVAELKIPLPLLIPLHCRDIVIEQIIMAKEVANKDKESQKEQIYYSDTYKDDLYEYRHVILPKEIAKKIPKGRLLTENEWRNLGVQQSLGWVHFLIHDPEPHILIFRRSLKISQQIQQQRQQQQQQAQAAVYHANAMHMK</sequence>
<proteinExistence type="inferred from homology"/>
<name>A0A813WP56_9BILA</name>
<dbReference type="PROSITE" id="PS00945">
    <property type="entry name" value="CKS_2"/>
    <property type="match status" value="1"/>
</dbReference>
<evidence type="ECO:0000256" key="1">
    <source>
        <dbReference type="ARBA" id="ARBA00007782"/>
    </source>
</evidence>
<dbReference type="GO" id="GO:0016538">
    <property type="term" value="F:cyclin-dependent protein serine/threonine kinase regulator activity"/>
    <property type="evidence" value="ECO:0007669"/>
    <property type="project" value="InterPro"/>
</dbReference>
<accession>A0A813WP56</accession>
<dbReference type="EMBL" id="CAJNOQ010000976">
    <property type="protein sequence ID" value="CAF0856526.1"/>
    <property type="molecule type" value="Genomic_DNA"/>
</dbReference>
<dbReference type="Gene3D" id="3.30.170.10">
    <property type="entry name" value="Cyclin-dependent kinase, regulatory subunit"/>
    <property type="match status" value="2"/>
</dbReference>
<dbReference type="Proteomes" id="UP000681722">
    <property type="component" value="Unassembled WGS sequence"/>
</dbReference>